<feature type="transmembrane region" description="Helical" evidence="6">
    <location>
        <begin position="133"/>
        <end position="153"/>
    </location>
</feature>
<feature type="transmembrane region" description="Helical" evidence="6">
    <location>
        <begin position="268"/>
        <end position="290"/>
    </location>
</feature>
<comment type="subcellular location">
    <subcellularLocation>
        <location evidence="1">Membrane</location>
        <topology evidence="1">Multi-pass membrane protein</topology>
    </subcellularLocation>
</comment>
<evidence type="ECO:0000256" key="5">
    <source>
        <dbReference type="ARBA" id="ARBA00023136"/>
    </source>
</evidence>
<dbReference type="InterPro" id="IPR000609">
    <property type="entry name" value="7TM_GPCR_serpentine_rcpt_Srg"/>
</dbReference>
<dbReference type="GO" id="GO:0004888">
    <property type="term" value="F:transmembrane signaling receptor activity"/>
    <property type="evidence" value="ECO:0007669"/>
    <property type="project" value="InterPro"/>
</dbReference>
<reference evidence="8" key="2">
    <citation type="submission" date="2020-10" db="UniProtKB">
        <authorList>
            <consortium name="WormBaseParasite"/>
        </authorList>
    </citation>
    <scope>IDENTIFICATION</scope>
</reference>
<organism evidence="7 8">
    <name type="scientific">Panagrellus redivivus</name>
    <name type="common">Microworm</name>
    <dbReference type="NCBI Taxonomy" id="6233"/>
    <lineage>
        <taxon>Eukaryota</taxon>
        <taxon>Metazoa</taxon>
        <taxon>Ecdysozoa</taxon>
        <taxon>Nematoda</taxon>
        <taxon>Chromadorea</taxon>
        <taxon>Rhabditida</taxon>
        <taxon>Tylenchina</taxon>
        <taxon>Panagrolaimomorpha</taxon>
        <taxon>Panagrolaimoidea</taxon>
        <taxon>Panagrolaimidae</taxon>
        <taxon>Panagrellus</taxon>
    </lineage>
</organism>
<dbReference type="Proteomes" id="UP000492821">
    <property type="component" value="Unassembled WGS sequence"/>
</dbReference>
<feature type="transmembrane region" description="Helical" evidence="6">
    <location>
        <begin position="47"/>
        <end position="69"/>
    </location>
</feature>
<dbReference type="GO" id="GO:0016020">
    <property type="term" value="C:membrane"/>
    <property type="evidence" value="ECO:0007669"/>
    <property type="project" value="UniProtKB-SubCell"/>
</dbReference>
<feature type="transmembrane region" description="Helical" evidence="6">
    <location>
        <begin position="12"/>
        <end position="35"/>
    </location>
</feature>
<reference evidence="7" key="1">
    <citation type="journal article" date="2013" name="Genetics">
        <title>The draft genome and transcriptome of Panagrellus redivivus are shaped by the harsh demands of a free-living lifestyle.</title>
        <authorList>
            <person name="Srinivasan J."/>
            <person name="Dillman A.R."/>
            <person name="Macchietto M.G."/>
            <person name="Heikkinen L."/>
            <person name="Lakso M."/>
            <person name="Fracchia K.M."/>
            <person name="Antoshechkin I."/>
            <person name="Mortazavi A."/>
            <person name="Wong G."/>
            <person name="Sternberg P.W."/>
        </authorList>
    </citation>
    <scope>NUCLEOTIDE SEQUENCE [LARGE SCALE GENOMIC DNA]</scope>
    <source>
        <strain evidence="7">MT8872</strain>
    </source>
</reference>
<dbReference type="Pfam" id="PF02118">
    <property type="entry name" value="Srg"/>
    <property type="match status" value="1"/>
</dbReference>
<evidence type="ECO:0000256" key="4">
    <source>
        <dbReference type="ARBA" id="ARBA00022989"/>
    </source>
</evidence>
<proteinExistence type="inferred from homology"/>
<evidence type="ECO:0000256" key="1">
    <source>
        <dbReference type="ARBA" id="ARBA00004141"/>
    </source>
</evidence>
<evidence type="ECO:0000313" key="7">
    <source>
        <dbReference type="Proteomes" id="UP000492821"/>
    </source>
</evidence>
<accession>A0A7E4VPS6</accession>
<dbReference type="WBParaSite" id="Pan_g23757.t2">
    <property type="protein sequence ID" value="Pan_g23757.t2"/>
    <property type="gene ID" value="Pan_g23757"/>
</dbReference>
<evidence type="ECO:0000256" key="6">
    <source>
        <dbReference type="RuleBase" id="RU280813"/>
    </source>
</evidence>
<dbReference type="PANTHER" id="PTHR31627">
    <property type="entry name" value="SERPENTINE RECEPTOR CLASS GAMMA-RELATED"/>
    <property type="match status" value="1"/>
</dbReference>
<keyword evidence="3 6" id="KW-0812">Transmembrane</keyword>
<name>A0A7E4VPS6_PANRE</name>
<evidence type="ECO:0000256" key="2">
    <source>
        <dbReference type="ARBA" id="ARBA00005692"/>
    </source>
</evidence>
<dbReference type="SUPFAM" id="SSF81321">
    <property type="entry name" value="Family A G protein-coupled receptor-like"/>
    <property type="match status" value="1"/>
</dbReference>
<dbReference type="Gene3D" id="1.20.1070.10">
    <property type="entry name" value="Rhodopsin 7-helix transmembrane proteins"/>
    <property type="match status" value="1"/>
</dbReference>
<dbReference type="PANTHER" id="PTHR31627:SF31">
    <property type="entry name" value="SERPENTINE RECEPTOR CLASS GAMMA"/>
    <property type="match status" value="1"/>
</dbReference>
<dbReference type="AlphaFoldDB" id="A0A7E4VPS6"/>
<evidence type="ECO:0000313" key="8">
    <source>
        <dbReference type="WBParaSite" id="Pan_g23757.t2"/>
    </source>
</evidence>
<feature type="transmembrane region" description="Helical" evidence="6">
    <location>
        <begin position="89"/>
        <end position="112"/>
    </location>
</feature>
<keyword evidence="4 6" id="KW-1133">Transmembrane helix</keyword>
<keyword evidence="5 6" id="KW-0472">Membrane</keyword>
<comment type="similarity">
    <text evidence="2 6">Belongs to the nematode receptor-like protein srg family.</text>
</comment>
<keyword evidence="7" id="KW-1185">Reference proteome</keyword>
<protein>
    <recommendedName>
        <fullName evidence="6">Serpentine receptor class gamma</fullName>
    </recommendedName>
</protein>
<dbReference type="InterPro" id="IPR051119">
    <property type="entry name" value="Nematode_SR-like"/>
</dbReference>
<feature type="transmembrane region" description="Helical" evidence="6">
    <location>
        <begin position="189"/>
        <end position="211"/>
    </location>
</feature>
<feature type="transmembrane region" description="Helical" evidence="6">
    <location>
        <begin position="232"/>
        <end position="256"/>
    </location>
</feature>
<sequence length="330" mass="37846">MIALPPPYADIYAIVVLLCVIPTYCLYGIIAYLVFLSPHRRYYQGPFYKMFVVATGIAFILTVGIYFQGHVLGAPIFLPFVESLPHTGFLPTFFLCFLYYGIYAGQLINCALSFNRFSIIILKQSYHIFWNKYFRYLIFGILTTPILLVWQFIISNVRIYIFDDNNESMGYHLMDFDPPKWANKGKVMIGIYAVTAILSIIMNSVTLVFLVKNSNITKNKSSDKNDDSSPNNIRFFICIMMSFVAESMTAVIQGLMNVIRYGTCTNPYLYTLQVLVSEFATLGPPWYLFLMSDELRRDMMGTIRGQAISKVNVTQSRMFTVVSERQRSTL</sequence>
<evidence type="ECO:0000256" key="3">
    <source>
        <dbReference type="ARBA" id="ARBA00022692"/>
    </source>
</evidence>
<dbReference type="GO" id="GO:0007606">
    <property type="term" value="P:sensory perception of chemical stimulus"/>
    <property type="evidence" value="ECO:0007669"/>
    <property type="project" value="UniProtKB-UniRule"/>
</dbReference>